<dbReference type="AntiFam" id="ANF00095">
    <property type="entry name" value="Shadow ORF (opposite ABC transporters)"/>
</dbReference>
<gene>
    <name evidence="1" type="ORF">SDC9_168168</name>
</gene>
<dbReference type="EMBL" id="VSSQ01068629">
    <property type="protein sequence ID" value="MPN20789.1"/>
    <property type="molecule type" value="Genomic_DNA"/>
</dbReference>
<evidence type="ECO:0000313" key="1">
    <source>
        <dbReference type="EMBL" id="MPN20789.1"/>
    </source>
</evidence>
<comment type="caution">
    <text evidence="1">The sequence shown here is derived from an EMBL/GenBank/DDBJ whole genome shotgun (WGS) entry which is preliminary data.</text>
</comment>
<dbReference type="AlphaFoldDB" id="A0A645G4S3"/>
<accession>A0A645G4S3</accession>
<reference evidence="1" key="1">
    <citation type="submission" date="2019-08" db="EMBL/GenBank/DDBJ databases">
        <authorList>
            <person name="Kucharzyk K."/>
            <person name="Murdoch R.W."/>
            <person name="Higgins S."/>
            <person name="Loffler F."/>
        </authorList>
    </citation>
    <scope>NUCLEOTIDE SEQUENCE</scope>
</reference>
<protein>
    <submittedName>
        <fullName evidence="1">Uncharacterized protein</fullName>
    </submittedName>
</protein>
<name>A0A645G4S3_9ZZZZ</name>
<proteinExistence type="predicted"/>
<sequence>MRVERVVLEDHRDVAVFGGHIVDESVAAVEFTFGDLFEPGDHAQSRRLAAARGPDQHDELFVRDVKRKLLHRYDIFVVDLLDVLECNVCHVFSALAGATFVHRPTRVPPVKCGGRITAGLHTAAPQAMRLVIPPLFSVAAAKKWSKRRALGYKIGCTYYCRFSPAWQAVRHNNHAILCAFAVEHTNRMNKGIIIFPSAVDFSISLWYITFCTPKGNVAG</sequence>
<organism evidence="1">
    <name type="scientific">bioreactor metagenome</name>
    <dbReference type="NCBI Taxonomy" id="1076179"/>
    <lineage>
        <taxon>unclassified sequences</taxon>
        <taxon>metagenomes</taxon>
        <taxon>ecological metagenomes</taxon>
    </lineage>
</organism>